<organism evidence="4 5">
    <name type="scientific">Solimonas terrae</name>
    <dbReference type="NCBI Taxonomy" id="1396819"/>
    <lineage>
        <taxon>Bacteria</taxon>
        <taxon>Pseudomonadati</taxon>
        <taxon>Pseudomonadota</taxon>
        <taxon>Gammaproteobacteria</taxon>
        <taxon>Nevskiales</taxon>
        <taxon>Nevskiaceae</taxon>
        <taxon>Solimonas</taxon>
    </lineage>
</organism>
<keyword evidence="2" id="KW-1134">Transmembrane beta strand</keyword>
<evidence type="ECO:0000256" key="1">
    <source>
        <dbReference type="ARBA" id="ARBA00007613"/>
    </source>
</evidence>
<evidence type="ECO:0000256" key="3">
    <source>
        <dbReference type="SAM" id="Coils"/>
    </source>
</evidence>
<keyword evidence="2" id="KW-0564">Palmitate</keyword>
<dbReference type="GO" id="GO:0009279">
    <property type="term" value="C:cell outer membrane"/>
    <property type="evidence" value="ECO:0007669"/>
    <property type="project" value="UniProtKB-SubCell"/>
</dbReference>
<evidence type="ECO:0000313" key="4">
    <source>
        <dbReference type="EMBL" id="NGY06030.1"/>
    </source>
</evidence>
<dbReference type="RefSeq" id="WP_166258696.1">
    <property type="nucleotide sequence ID" value="NZ_JAAMOW010000007.1"/>
</dbReference>
<dbReference type="NCBIfam" id="TIGR01845">
    <property type="entry name" value="outer_NodT"/>
    <property type="match status" value="1"/>
</dbReference>
<dbReference type="SUPFAM" id="SSF56954">
    <property type="entry name" value="Outer membrane efflux proteins (OEP)"/>
    <property type="match status" value="1"/>
</dbReference>
<feature type="signal peptide" evidence="2">
    <location>
        <begin position="1"/>
        <end position="26"/>
    </location>
</feature>
<gene>
    <name evidence="4" type="ORF">G7Y85_14745</name>
</gene>
<feature type="chain" id="PRO_5027165114" evidence="2">
    <location>
        <begin position="27"/>
        <end position="508"/>
    </location>
</feature>
<dbReference type="PANTHER" id="PTHR30203:SF33">
    <property type="entry name" value="BLR4455 PROTEIN"/>
    <property type="match status" value="1"/>
</dbReference>
<keyword evidence="2" id="KW-0472">Membrane</keyword>
<comment type="subcellular location">
    <subcellularLocation>
        <location evidence="2">Cell outer membrane</location>
        <topology evidence="2">Lipid-anchor</topology>
    </subcellularLocation>
</comment>
<dbReference type="Proteomes" id="UP000472676">
    <property type="component" value="Unassembled WGS sequence"/>
</dbReference>
<evidence type="ECO:0000256" key="2">
    <source>
        <dbReference type="RuleBase" id="RU362097"/>
    </source>
</evidence>
<accession>A0A6M2BUJ0</accession>
<comment type="caution">
    <text evidence="4">The sequence shown here is derived from an EMBL/GenBank/DDBJ whole genome shotgun (WGS) entry which is preliminary data.</text>
</comment>
<proteinExistence type="inferred from homology"/>
<dbReference type="InterPro" id="IPR010131">
    <property type="entry name" value="MdtP/NodT-like"/>
</dbReference>
<name>A0A6M2BUJ0_9GAMM</name>
<sequence length="508" mass="53744">MKAIAHDKTLLTLAVAGLATTLAACAVGPDFKTPEATKGERYTAEVLPDKTAATPVAGGEAQTLKSGAQLPAQWWQLFGSELISKRIEQAFAHSPSLAAAQAALRQAQENAKAANGGYWPSVDLKGQASRQKVNTAASGAGAGANSYIYNLYGASVGVSYTFDLFGGVRRSVEAQRAQADYQRFQYEGAYLTLASNVVTASVREASLQTQVAATEDIIKALEEQQRITEKQYELGAVALTDVLSTRTQVEATRATLPALRQQLAETRNQLAIYLGQMPAEQDDATLDLGALTLPQEIPLSLPSQLAQQRPDIRAAEAQLHQASANVGVATANLFPSLTISGSYGAQATSGNLFDASNEIWNIAGGLTAPIFHGGELQARKRAAVAAYDEAFANYKQTVLQAFANVADSLHALDNDAQALQSRYTAQQSADQNLDLVQQSYRAGAVGYLNVLDAQRQQQEAKINFITAQAARYSDTAALFQALGGGWWNRDGQGDAAATAAATTAAATP</sequence>
<keyword evidence="2" id="KW-0732">Signal</keyword>
<dbReference type="InterPro" id="IPR003423">
    <property type="entry name" value="OMP_efflux"/>
</dbReference>
<reference evidence="4 5" key="1">
    <citation type="journal article" date="2014" name="Int. J. Syst. Evol. Microbiol.">
        <title>Solimonas terrae sp. nov., isolated from soil.</title>
        <authorList>
            <person name="Kim S.J."/>
            <person name="Moon J.Y."/>
            <person name="Weon H.Y."/>
            <person name="Ahn J.H."/>
            <person name="Chen W.M."/>
            <person name="Kwon S.W."/>
        </authorList>
    </citation>
    <scope>NUCLEOTIDE SEQUENCE [LARGE SCALE GENOMIC DNA]</scope>
    <source>
        <strain evidence="4 5">KIS83-12</strain>
    </source>
</reference>
<evidence type="ECO:0000313" key="5">
    <source>
        <dbReference type="Proteomes" id="UP000472676"/>
    </source>
</evidence>
<comment type="similarity">
    <text evidence="1 2">Belongs to the outer membrane factor (OMF) (TC 1.B.17) family.</text>
</comment>
<dbReference type="EMBL" id="JAAMOW010000007">
    <property type="protein sequence ID" value="NGY06030.1"/>
    <property type="molecule type" value="Genomic_DNA"/>
</dbReference>
<keyword evidence="5" id="KW-1185">Reference proteome</keyword>
<feature type="coiled-coil region" evidence="3">
    <location>
        <begin position="204"/>
        <end position="269"/>
    </location>
</feature>
<protein>
    <submittedName>
        <fullName evidence="4">Efflux transporter outer membrane subunit</fullName>
    </submittedName>
</protein>
<keyword evidence="2" id="KW-0449">Lipoprotein</keyword>
<dbReference type="Gene3D" id="1.20.1600.10">
    <property type="entry name" value="Outer membrane efflux proteins (OEP)"/>
    <property type="match status" value="1"/>
</dbReference>
<dbReference type="PANTHER" id="PTHR30203">
    <property type="entry name" value="OUTER MEMBRANE CATION EFFLUX PROTEIN"/>
    <property type="match status" value="1"/>
</dbReference>
<dbReference type="Gene3D" id="2.20.200.10">
    <property type="entry name" value="Outer membrane efflux proteins (OEP)"/>
    <property type="match status" value="1"/>
</dbReference>
<dbReference type="Pfam" id="PF02321">
    <property type="entry name" value="OEP"/>
    <property type="match status" value="2"/>
</dbReference>
<keyword evidence="2" id="KW-0812">Transmembrane</keyword>
<keyword evidence="3" id="KW-0175">Coiled coil</keyword>
<dbReference type="GO" id="GO:0015562">
    <property type="term" value="F:efflux transmembrane transporter activity"/>
    <property type="evidence" value="ECO:0007669"/>
    <property type="project" value="InterPro"/>
</dbReference>
<dbReference type="PROSITE" id="PS51257">
    <property type="entry name" value="PROKAR_LIPOPROTEIN"/>
    <property type="match status" value="1"/>
</dbReference>
<dbReference type="AlphaFoldDB" id="A0A6M2BUJ0"/>